<keyword evidence="1" id="KW-0802">TPR repeat</keyword>
<keyword evidence="4" id="KW-1185">Reference proteome</keyword>
<dbReference type="Pfam" id="PF13432">
    <property type="entry name" value="TPR_16"/>
    <property type="match status" value="1"/>
</dbReference>
<feature type="repeat" description="TPR" evidence="1">
    <location>
        <begin position="332"/>
        <end position="365"/>
    </location>
</feature>
<dbReference type="OrthoDB" id="5592888at2"/>
<dbReference type="PANTHER" id="PTHR12558:SF13">
    <property type="entry name" value="CELL DIVISION CYCLE PROTEIN 27 HOMOLOG"/>
    <property type="match status" value="1"/>
</dbReference>
<comment type="caution">
    <text evidence="3">The sequence shown here is derived from an EMBL/GenBank/DDBJ whole genome shotgun (WGS) entry which is preliminary data.</text>
</comment>
<dbReference type="AlphaFoldDB" id="A0A0M2V8G8"/>
<dbReference type="RefSeq" id="WP_046556158.1">
    <property type="nucleotide sequence ID" value="NZ_LAHO01000002.1"/>
</dbReference>
<protein>
    <submittedName>
        <fullName evidence="3">Uncharacterized protein</fullName>
    </submittedName>
</protein>
<dbReference type="STRING" id="336831.WG68_02945"/>
<evidence type="ECO:0000313" key="4">
    <source>
        <dbReference type="Proteomes" id="UP000034228"/>
    </source>
</evidence>
<sequence length="421" mass="47708">MNKLTLLTSSFMLAASFSLFSLPIAAQELTAADRERIEARKNAKTTLPGERIGRVITKALEFYNDEKLDEAIAVLLDARPSGDFDTAFLNRFLGNIYAFKDVNQAIKHLDMAVKPDVLGFGDQSAALKLLADLQIQEGQFRAAIESYRRWMRFTGENDPDAYLRIANAHYQMGEFDKVVPAADNAIRFSKEPNKNHYMIKMGALYESRRYPQTVAVVETMVQLFPEEKTYWVYLGNFYTLVEDYSKSLSAFQIAYSQGFLDKESDFRALGQMYANNNIPYKAASIYEKYMKSGVIKKDRTMLAAIASNYQAAREFAKAAEYYGELAKLTNEADAYRRQGMALMSIQRYPAAITAFEAALSRDADRPGSIHLSILEAYFYQGKLKEAYAALQNAKRDPSTSRQTRSWESYIKDRAKTKGISL</sequence>
<dbReference type="PANTHER" id="PTHR12558">
    <property type="entry name" value="CELL DIVISION CYCLE 16,23,27"/>
    <property type="match status" value="1"/>
</dbReference>
<evidence type="ECO:0000256" key="1">
    <source>
        <dbReference type="PROSITE-ProRule" id="PRU00339"/>
    </source>
</evidence>
<dbReference type="PATRIC" id="fig|336831.14.peg.3744"/>
<gene>
    <name evidence="3" type="ORF">WG68_02945</name>
</gene>
<dbReference type="Proteomes" id="UP000034228">
    <property type="component" value="Unassembled WGS sequence"/>
</dbReference>
<dbReference type="PROSITE" id="PS50005">
    <property type="entry name" value="TPR"/>
    <property type="match status" value="1"/>
</dbReference>
<dbReference type="InterPro" id="IPR019734">
    <property type="entry name" value="TPR_rpt"/>
</dbReference>
<proteinExistence type="predicted"/>
<feature type="signal peptide" evidence="2">
    <location>
        <begin position="1"/>
        <end position="26"/>
    </location>
</feature>
<dbReference type="SUPFAM" id="SSF48452">
    <property type="entry name" value="TPR-like"/>
    <property type="match status" value="2"/>
</dbReference>
<keyword evidence="2" id="KW-0732">Signal</keyword>
<accession>A0A0M2V8G8</accession>
<organism evidence="3 4">
    <name type="scientific">Arsukibacterium ikkense</name>
    <dbReference type="NCBI Taxonomy" id="336831"/>
    <lineage>
        <taxon>Bacteria</taxon>
        <taxon>Pseudomonadati</taxon>
        <taxon>Pseudomonadota</taxon>
        <taxon>Gammaproteobacteria</taxon>
        <taxon>Chromatiales</taxon>
        <taxon>Chromatiaceae</taxon>
        <taxon>Arsukibacterium</taxon>
    </lineage>
</organism>
<name>A0A0M2V8G8_9GAMM</name>
<reference evidence="3 4" key="1">
    <citation type="submission" date="2015-03" db="EMBL/GenBank/DDBJ databases">
        <title>Draft genome sequences of two protease-producing strains of Arsukibacterium isolated from two cold and alkaline environments.</title>
        <authorList>
            <person name="Lylloff J.E."/>
            <person name="Skov L.B."/>
            <person name="Jepsen M."/>
            <person name="Hallin P.F."/>
            <person name="Sorensen S.J."/>
            <person name="Stougaard P."/>
            <person name="Glaring M.A."/>
        </authorList>
    </citation>
    <scope>NUCLEOTIDE SEQUENCE [LARGE SCALE GENOMIC DNA]</scope>
    <source>
        <strain evidence="3 4">GCM72</strain>
    </source>
</reference>
<dbReference type="EMBL" id="LAHO01000002">
    <property type="protein sequence ID" value="KKO46911.1"/>
    <property type="molecule type" value="Genomic_DNA"/>
</dbReference>
<dbReference type="Pfam" id="PF13176">
    <property type="entry name" value="TPR_7"/>
    <property type="match status" value="1"/>
</dbReference>
<evidence type="ECO:0000256" key="2">
    <source>
        <dbReference type="SAM" id="SignalP"/>
    </source>
</evidence>
<evidence type="ECO:0000313" key="3">
    <source>
        <dbReference type="EMBL" id="KKO46911.1"/>
    </source>
</evidence>
<dbReference type="Gene3D" id="1.25.40.10">
    <property type="entry name" value="Tetratricopeptide repeat domain"/>
    <property type="match status" value="3"/>
</dbReference>
<dbReference type="SMART" id="SM00028">
    <property type="entry name" value="TPR"/>
    <property type="match status" value="4"/>
</dbReference>
<dbReference type="InterPro" id="IPR011990">
    <property type="entry name" value="TPR-like_helical_dom_sf"/>
</dbReference>
<feature type="chain" id="PRO_5005644540" evidence="2">
    <location>
        <begin position="27"/>
        <end position="421"/>
    </location>
</feature>